<proteinExistence type="predicted"/>
<evidence type="ECO:0008006" key="4">
    <source>
        <dbReference type="Google" id="ProtNLM"/>
    </source>
</evidence>
<name>F5Z8Z4_ALTNA</name>
<protein>
    <recommendedName>
        <fullName evidence="4">Lipoprotein</fullName>
    </recommendedName>
</protein>
<evidence type="ECO:0000313" key="2">
    <source>
        <dbReference type="EMBL" id="AEF03537.1"/>
    </source>
</evidence>
<keyword evidence="3" id="KW-1185">Reference proteome</keyword>
<dbReference type="HOGENOM" id="CLU_2630305_0_0_6"/>
<feature type="signal peptide" evidence="1">
    <location>
        <begin position="1"/>
        <end position="21"/>
    </location>
</feature>
<dbReference type="OrthoDB" id="5801940at2"/>
<reference evidence="2 3" key="1">
    <citation type="journal article" date="2011" name="J. Bacteriol.">
        <title>Complete genome sequence of the polycyclic aromatic hydrocarbon-degrading bacterium Alteromonas sp. strain SN2.</title>
        <authorList>
            <person name="Jin H.M."/>
            <person name="Jeong H."/>
            <person name="Moon E.J."/>
            <person name="Math R.K."/>
            <person name="Lee K."/>
            <person name="Kim H.J."/>
            <person name="Jeon C.O."/>
            <person name="Oh T.K."/>
            <person name="Kim J.F."/>
        </authorList>
    </citation>
    <scope>NUCLEOTIDE SEQUENCE [LARGE SCALE GENOMIC DNA]</scope>
    <source>
        <strain evidence="3">JCM 17741 / KACC 18427 / KCTC 11700BP / SN2</strain>
    </source>
</reference>
<evidence type="ECO:0000256" key="1">
    <source>
        <dbReference type="SAM" id="SignalP"/>
    </source>
</evidence>
<dbReference type="PROSITE" id="PS51257">
    <property type="entry name" value="PROKAR_LIPOPROTEIN"/>
    <property type="match status" value="1"/>
</dbReference>
<organism evidence="2 3">
    <name type="scientific">Alteromonas naphthalenivorans</name>
    <dbReference type="NCBI Taxonomy" id="715451"/>
    <lineage>
        <taxon>Bacteria</taxon>
        <taxon>Pseudomonadati</taxon>
        <taxon>Pseudomonadota</taxon>
        <taxon>Gammaproteobacteria</taxon>
        <taxon>Alteromonadales</taxon>
        <taxon>Alteromonadaceae</taxon>
        <taxon>Alteromonas/Salinimonas group</taxon>
        <taxon>Alteromonas</taxon>
    </lineage>
</organism>
<sequence>MFNRKLASLAVVATVSPFLFACTSQDLYEATQENRLQECRKLYGAQQEECEAQYQKSYDTYERERNEVINEGINQGK</sequence>
<evidence type="ECO:0000313" key="3">
    <source>
        <dbReference type="Proteomes" id="UP000000683"/>
    </source>
</evidence>
<keyword evidence="1" id="KW-0732">Signal</keyword>
<accession>F5Z8Z4</accession>
<dbReference type="Proteomes" id="UP000000683">
    <property type="component" value="Chromosome"/>
</dbReference>
<dbReference type="RefSeq" id="WP_013784472.1">
    <property type="nucleotide sequence ID" value="NC_015554.1"/>
</dbReference>
<feature type="chain" id="PRO_5003332424" description="Lipoprotein" evidence="1">
    <location>
        <begin position="22"/>
        <end position="77"/>
    </location>
</feature>
<dbReference type="KEGG" id="alt:ambt_10055"/>
<gene>
    <name evidence="2" type="ordered locus">ambt_10055</name>
</gene>
<dbReference type="EMBL" id="CP002339">
    <property type="protein sequence ID" value="AEF03537.1"/>
    <property type="molecule type" value="Genomic_DNA"/>
</dbReference>
<dbReference type="AlphaFoldDB" id="F5Z8Z4"/>